<dbReference type="PROSITE" id="PS51257">
    <property type="entry name" value="PROKAR_LIPOPROTEIN"/>
    <property type="match status" value="1"/>
</dbReference>
<gene>
    <name evidence="4" type="ORF">P9H32_05620</name>
</gene>
<evidence type="ECO:0000313" key="5">
    <source>
        <dbReference type="Proteomes" id="UP001290861"/>
    </source>
</evidence>
<feature type="coiled-coil region" evidence="1">
    <location>
        <begin position="147"/>
        <end position="194"/>
    </location>
</feature>
<evidence type="ECO:0000313" key="4">
    <source>
        <dbReference type="EMBL" id="MDZ8118102.1"/>
    </source>
</evidence>
<name>A0ABU5MVB1_9BACT</name>
<feature type="chain" id="PRO_5045961891" evidence="2">
    <location>
        <begin position="25"/>
        <end position="241"/>
    </location>
</feature>
<evidence type="ECO:0000256" key="1">
    <source>
        <dbReference type="SAM" id="Coils"/>
    </source>
</evidence>
<keyword evidence="1" id="KW-0175">Coiled coil</keyword>
<evidence type="ECO:0000259" key="3">
    <source>
        <dbReference type="Pfam" id="PF14257"/>
    </source>
</evidence>
<keyword evidence="2" id="KW-0732">Signal</keyword>
<comment type="caution">
    <text evidence="4">The sequence shown here is derived from an EMBL/GenBank/DDBJ whole genome shotgun (WGS) entry which is preliminary data.</text>
</comment>
<feature type="signal peptide" evidence="2">
    <location>
        <begin position="1"/>
        <end position="24"/>
    </location>
</feature>
<proteinExistence type="predicted"/>
<sequence length="241" mass="26218">MLKHTLSLLFIATLLAGCHSYSPAQYGADFSADAAIEARPLSEAGGAGLPEQMLIWTGSISIEVVSITNASAQITVQAEAAGGYIESTSRYESGEGPTATMVVRIPADRLGGMVDSMGSLGEVTAQSLSSQDVTELYIDMQARLGTKKKLRDRLQNLLDRADEVKDILAIEKELTRLQADIDSMTARLKAMKGKVDYASLTVQLKALKHEKVLGPLGYVWKGAEWCVTKLFVWKDETYEQQ</sequence>
<dbReference type="Pfam" id="PF14257">
    <property type="entry name" value="DUF4349"/>
    <property type="match status" value="1"/>
</dbReference>
<dbReference type="Proteomes" id="UP001290861">
    <property type="component" value="Unassembled WGS sequence"/>
</dbReference>
<evidence type="ECO:0000256" key="2">
    <source>
        <dbReference type="SAM" id="SignalP"/>
    </source>
</evidence>
<dbReference type="EMBL" id="JARVCO010000007">
    <property type="protein sequence ID" value="MDZ8118102.1"/>
    <property type="molecule type" value="Genomic_DNA"/>
</dbReference>
<protein>
    <submittedName>
        <fullName evidence="4">DUF4349 domain-containing protein</fullName>
    </submittedName>
</protein>
<dbReference type="RefSeq" id="WP_322607901.1">
    <property type="nucleotide sequence ID" value="NZ_JARVCO010000007.1"/>
</dbReference>
<organism evidence="4 5">
    <name type="scientific">Pontiella agarivorans</name>
    <dbReference type="NCBI Taxonomy" id="3038953"/>
    <lineage>
        <taxon>Bacteria</taxon>
        <taxon>Pseudomonadati</taxon>
        <taxon>Kiritimatiellota</taxon>
        <taxon>Kiritimatiellia</taxon>
        <taxon>Kiritimatiellales</taxon>
        <taxon>Pontiellaceae</taxon>
        <taxon>Pontiella</taxon>
    </lineage>
</organism>
<keyword evidence="5" id="KW-1185">Reference proteome</keyword>
<feature type="domain" description="DUF4349" evidence="3">
    <location>
        <begin position="52"/>
        <end position="209"/>
    </location>
</feature>
<dbReference type="InterPro" id="IPR025645">
    <property type="entry name" value="DUF4349"/>
</dbReference>
<accession>A0ABU5MVB1</accession>
<reference evidence="4 5" key="1">
    <citation type="journal article" date="2024" name="Appl. Environ. Microbiol.">
        <title>Pontiella agarivorans sp. nov., a novel marine anaerobic bacterium capable of degrading macroalgal polysaccharides and fixing nitrogen.</title>
        <authorList>
            <person name="Liu N."/>
            <person name="Kivenson V."/>
            <person name="Peng X."/>
            <person name="Cui Z."/>
            <person name="Lankiewicz T.S."/>
            <person name="Gosselin K.M."/>
            <person name="English C.J."/>
            <person name="Blair E.M."/>
            <person name="O'Malley M.A."/>
            <person name="Valentine D.L."/>
        </authorList>
    </citation>
    <scope>NUCLEOTIDE SEQUENCE [LARGE SCALE GENOMIC DNA]</scope>
    <source>
        <strain evidence="4 5">NLcol2</strain>
    </source>
</reference>